<protein>
    <recommendedName>
        <fullName evidence="1">DUF374 domain-containing protein</fullName>
    </recommendedName>
</protein>
<evidence type="ECO:0000259" key="1">
    <source>
        <dbReference type="Pfam" id="PF04028"/>
    </source>
</evidence>
<dbReference type="eggNOG" id="COG2121">
    <property type="taxonomic scope" value="Bacteria"/>
</dbReference>
<proteinExistence type="predicted"/>
<dbReference type="RefSeq" id="WP_011744417.1">
    <property type="nucleotide sequence ID" value="NC_008639.1"/>
</dbReference>
<dbReference type="InterPro" id="IPR007172">
    <property type="entry name" value="DUF374"/>
</dbReference>
<accession>A1BDV7</accession>
<organism evidence="2 3">
    <name type="scientific">Chlorobium phaeobacteroides (strain DSM 266 / SMG 266 / 2430)</name>
    <dbReference type="NCBI Taxonomy" id="290317"/>
    <lineage>
        <taxon>Bacteria</taxon>
        <taxon>Pseudomonadati</taxon>
        <taxon>Chlorobiota</taxon>
        <taxon>Chlorobiia</taxon>
        <taxon>Chlorobiales</taxon>
        <taxon>Chlorobiaceae</taxon>
        <taxon>Chlorobium/Pelodictyon group</taxon>
        <taxon>Chlorobium</taxon>
    </lineage>
</organism>
<dbReference type="EMBL" id="CP000492">
    <property type="protein sequence ID" value="ABL64584.1"/>
    <property type="molecule type" value="Genomic_DNA"/>
</dbReference>
<evidence type="ECO:0000313" key="3">
    <source>
        <dbReference type="Proteomes" id="UP000008701"/>
    </source>
</evidence>
<dbReference type="KEGG" id="cph:Cpha266_0527"/>
<evidence type="ECO:0000313" key="2">
    <source>
        <dbReference type="EMBL" id="ABL64584.1"/>
    </source>
</evidence>
<dbReference type="HOGENOM" id="CLU_086327_1_1_10"/>
<dbReference type="AlphaFoldDB" id="A1BDV7"/>
<keyword evidence="3" id="KW-1185">Reference proteome</keyword>
<dbReference type="STRING" id="290317.Cpha266_0527"/>
<dbReference type="Pfam" id="PF04028">
    <property type="entry name" value="DUF374"/>
    <property type="match status" value="1"/>
</dbReference>
<name>A1BDV7_CHLPD</name>
<gene>
    <name evidence="2" type="ordered locus">Cpha266_0527</name>
</gene>
<feature type="domain" description="DUF374" evidence="1">
    <location>
        <begin position="63"/>
        <end position="124"/>
    </location>
</feature>
<dbReference type="Proteomes" id="UP000008701">
    <property type="component" value="Chromosome"/>
</dbReference>
<dbReference type="CDD" id="cd07983">
    <property type="entry name" value="LPLAT_DUF374-like"/>
    <property type="match status" value="1"/>
</dbReference>
<reference evidence="2 3" key="1">
    <citation type="submission" date="2006-12" db="EMBL/GenBank/DDBJ databases">
        <title>Complete sequence of Chlorobium phaeobacteroides DSM 266.</title>
        <authorList>
            <consortium name="US DOE Joint Genome Institute"/>
            <person name="Copeland A."/>
            <person name="Lucas S."/>
            <person name="Lapidus A."/>
            <person name="Barry K."/>
            <person name="Detter J.C."/>
            <person name="Glavina del Rio T."/>
            <person name="Hammon N."/>
            <person name="Israni S."/>
            <person name="Pitluck S."/>
            <person name="Goltsman E."/>
            <person name="Schmutz J."/>
            <person name="Larimer F."/>
            <person name="Land M."/>
            <person name="Hauser L."/>
            <person name="Mikhailova N."/>
            <person name="Li T."/>
            <person name="Overmann J."/>
            <person name="Bryant D.A."/>
            <person name="Richardson P."/>
        </authorList>
    </citation>
    <scope>NUCLEOTIDE SEQUENCE [LARGE SCALE GENOMIC DNA]</scope>
    <source>
        <strain evidence="2 3">DSM 266</strain>
    </source>
</reference>
<sequence>MRPIVTRFILPITLKLLYKSLRITVSAFEETTCTEKKQLLFAFWHGKMITGWVLARKLFTQSIIHAVVSLSEDGQLLSGTLSNIGFSLIRGSSSKGADEVKSAILKALQSGDIVAITPDGPRGPVHQFKYGIVRIASEQQIPILFAEISYNDAWKLKSWDDFEIPKPFSRVAVTLKTVTVPEFNNETMLRNFASQLSRSFTHVV</sequence>